<keyword evidence="1" id="KW-0472">Membrane</keyword>
<keyword evidence="1" id="KW-0812">Transmembrane</keyword>
<dbReference type="STRING" id="1120975.SAMN02746064_00159"/>
<feature type="transmembrane region" description="Helical" evidence="1">
    <location>
        <begin position="6"/>
        <end position="26"/>
    </location>
</feature>
<accession>A0A1M4S903</accession>
<evidence type="ECO:0000313" key="4">
    <source>
        <dbReference type="Proteomes" id="UP000184251"/>
    </source>
</evidence>
<proteinExistence type="predicted"/>
<organism evidence="3 4">
    <name type="scientific">Alkalibacter saccharofermentans DSM 14828</name>
    <dbReference type="NCBI Taxonomy" id="1120975"/>
    <lineage>
        <taxon>Bacteria</taxon>
        <taxon>Bacillati</taxon>
        <taxon>Bacillota</taxon>
        <taxon>Clostridia</taxon>
        <taxon>Eubacteriales</taxon>
        <taxon>Eubacteriaceae</taxon>
        <taxon>Alkalibacter</taxon>
    </lineage>
</organism>
<keyword evidence="1" id="KW-1133">Transmembrane helix</keyword>
<evidence type="ECO:0000259" key="2">
    <source>
        <dbReference type="Pfam" id="PF23981"/>
    </source>
</evidence>
<sequence length="432" mass="45345">MVLPTVIIIGAIVIMTGVVLLSTGVVDVKGGLFVERNAQAYQTAKSAADSLGTQIVDGDVELTTFPANFTGSLGDSTYDITVTKSGNFLVLESTGQYDNVSETATLYVEESIQTDQTEIPLDMAVFSDTMITLIGGASIEGSVGTNSTTDEQISLSNNSTITGTVWVGAGGDPENVIKLGGNKEYEGPTGVLPEPRDYPTPSMPEAPEGLTVMPNGPIVSNGVLSVPNNSIHTITLDDSYSLTSMSIGNGSTLTINIGSNTREIRMGSFVTNGTLIINGTGTLKLYVDNTLNLNSSSETNWNNDPKEPEKLEIYYYGSSKLTINATTKFCGHLQVNNAEMDLNGSGNLTGTIVSSSTKNIKFSGNNSSMDLILYAPLAEIELTGTAQLKGAVVADTVKIGGGGTIIYGGYGNTSIPGVIIEGETNYVKGYWK</sequence>
<evidence type="ECO:0000256" key="1">
    <source>
        <dbReference type="SAM" id="Phobius"/>
    </source>
</evidence>
<dbReference type="EMBL" id="FQTU01000001">
    <property type="protein sequence ID" value="SHE28645.1"/>
    <property type="molecule type" value="Genomic_DNA"/>
</dbReference>
<keyword evidence="4" id="KW-1185">Reference proteome</keyword>
<dbReference type="Proteomes" id="UP000184251">
    <property type="component" value="Unassembled WGS sequence"/>
</dbReference>
<dbReference type="Pfam" id="PF23981">
    <property type="entry name" value="DUF7305"/>
    <property type="match status" value="1"/>
</dbReference>
<evidence type="ECO:0000313" key="3">
    <source>
        <dbReference type="EMBL" id="SHE28645.1"/>
    </source>
</evidence>
<protein>
    <recommendedName>
        <fullName evidence="2">DUF7305 domain-containing protein</fullName>
    </recommendedName>
</protein>
<gene>
    <name evidence="3" type="ORF">SAMN02746064_00159</name>
</gene>
<dbReference type="InterPro" id="IPR055729">
    <property type="entry name" value="DUF7305"/>
</dbReference>
<reference evidence="3 4" key="1">
    <citation type="submission" date="2016-11" db="EMBL/GenBank/DDBJ databases">
        <authorList>
            <person name="Jaros S."/>
            <person name="Januszkiewicz K."/>
            <person name="Wedrychowicz H."/>
        </authorList>
    </citation>
    <scope>NUCLEOTIDE SEQUENCE [LARGE SCALE GENOMIC DNA]</scope>
    <source>
        <strain evidence="3 4">DSM 14828</strain>
    </source>
</reference>
<name>A0A1M4S903_9FIRM</name>
<feature type="domain" description="DUF7305" evidence="2">
    <location>
        <begin position="240"/>
        <end position="358"/>
    </location>
</feature>
<dbReference type="AlphaFoldDB" id="A0A1M4S903"/>